<evidence type="ECO:0000256" key="1">
    <source>
        <dbReference type="SAM" id="MobiDB-lite"/>
    </source>
</evidence>
<proteinExistence type="predicted"/>
<feature type="region of interest" description="Disordered" evidence="1">
    <location>
        <begin position="1"/>
        <end position="53"/>
    </location>
</feature>
<feature type="non-terminal residue" evidence="2">
    <location>
        <position position="53"/>
    </location>
</feature>
<evidence type="ECO:0000313" key="2">
    <source>
        <dbReference type="EMBL" id="CAA9446300.1"/>
    </source>
</evidence>
<sequence>APARPPAPRRAARPRRRRAARRRGARRPRPAPAQPLGGRAHPRHAALGRRVRA</sequence>
<feature type="compositionally biased region" description="Basic residues" evidence="1">
    <location>
        <begin position="40"/>
        <end position="53"/>
    </location>
</feature>
<dbReference type="EMBL" id="CADCUS010000597">
    <property type="protein sequence ID" value="CAA9446300.1"/>
    <property type="molecule type" value="Genomic_DNA"/>
</dbReference>
<dbReference type="AlphaFoldDB" id="A0A6J4QSS0"/>
<name>A0A6J4QSS0_9PSEU</name>
<reference evidence="2" key="1">
    <citation type="submission" date="2020-02" db="EMBL/GenBank/DDBJ databases">
        <authorList>
            <person name="Meier V. D."/>
        </authorList>
    </citation>
    <scope>NUCLEOTIDE SEQUENCE</scope>
    <source>
        <strain evidence="2">AVDCRST_MAG66</strain>
    </source>
</reference>
<feature type="compositionally biased region" description="Basic residues" evidence="1">
    <location>
        <begin position="10"/>
        <end position="29"/>
    </location>
</feature>
<protein>
    <submittedName>
        <fullName evidence="2">Uncharacterized protein</fullName>
    </submittedName>
</protein>
<feature type="non-terminal residue" evidence="2">
    <location>
        <position position="1"/>
    </location>
</feature>
<organism evidence="2">
    <name type="scientific">uncultured Pseudonocardia sp</name>
    <dbReference type="NCBI Taxonomy" id="211455"/>
    <lineage>
        <taxon>Bacteria</taxon>
        <taxon>Bacillati</taxon>
        <taxon>Actinomycetota</taxon>
        <taxon>Actinomycetes</taxon>
        <taxon>Pseudonocardiales</taxon>
        <taxon>Pseudonocardiaceae</taxon>
        <taxon>Pseudonocardia</taxon>
        <taxon>environmental samples</taxon>
    </lineage>
</organism>
<accession>A0A6J4QSS0</accession>
<gene>
    <name evidence="2" type="ORF">AVDCRST_MAG66-4441</name>
</gene>